<dbReference type="RefSeq" id="WP_341696537.1">
    <property type="nucleotide sequence ID" value="NZ_JBBYHR010000004.1"/>
</dbReference>
<dbReference type="EMBL" id="JBBYHR010000004">
    <property type="protein sequence ID" value="MEL1244218.1"/>
    <property type="molecule type" value="Genomic_DNA"/>
</dbReference>
<proteinExistence type="predicted"/>
<organism evidence="1 2">
    <name type="scientific">Flavobacterium arundinis</name>
    <dbReference type="NCBI Taxonomy" id="3139143"/>
    <lineage>
        <taxon>Bacteria</taxon>
        <taxon>Pseudomonadati</taxon>
        <taxon>Bacteroidota</taxon>
        <taxon>Flavobacteriia</taxon>
        <taxon>Flavobacteriales</taxon>
        <taxon>Flavobacteriaceae</taxon>
        <taxon>Flavobacterium</taxon>
    </lineage>
</organism>
<protein>
    <submittedName>
        <fullName evidence="1">DUF2158 domain-containing protein</fullName>
    </submittedName>
</protein>
<evidence type="ECO:0000313" key="1">
    <source>
        <dbReference type="EMBL" id="MEL1244218.1"/>
    </source>
</evidence>
<dbReference type="InterPro" id="IPR019226">
    <property type="entry name" value="DUF2158"/>
</dbReference>
<dbReference type="Pfam" id="PF09926">
    <property type="entry name" value="DUF2158"/>
    <property type="match status" value="1"/>
</dbReference>
<sequence length="52" mass="5855">MEEINRGDVVELKSGGPKMTVVYKMTSGWKCAWFINGEIRSADFSTESLKKV</sequence>
<dbReference type="Proteomes" id="UP001464555">
    <property type="component" value="Unassembled WGS sequence"/>
</dbReference>
<gene>
    <name evidence="1" type="ORF">AAEO56_08105</name>
</gene>
<accession>A0ABU9HVL9</accession>
<evidence type="ECO:0000313" key="2">
    <source>
        <dbReference type="Proteomes" id="UP001464555"/>
    </source>
</evidence>
<reference evidence="1 2" key="1">
    <citation type="submission" date="2024-04" db="EMBL/GenBank/DDBJ databases">
        <title>Flavobacterium sp. DGU11 16S ribosomal RNA gene Genome sequencing and assembly.</title>
        <authorList>
            <person name="Park S."/>
        </authorList>
    </citation>
    <scope>NUCLEOTIDE SEQUENCE [LARGE SCALE GENOMIC DNA]</scope>
    <source>
        <strain evidence="1 2">DGU11</strain>
    </source>
</reference>
<name>A0ABU9HVL9_9FLAO</name>
<comment type="caution">
    <text evidence="1">The sequence shown here is derived from an EMBL/GenBank/DDBJ whole genome shotgun (WGS) entry which is preliminary data.</text>
</comment>
<keyword evidence="2" id="KW-1185">Reference proteome</keyword>